<evidence type="ECO:0000313" key="2">
    <source>
        <dbReference type="EMBL" id="CAK8991125.1"/>
    </source>
</evidence>
<feature type="compositionally biased region" description="Polar residues" evidence="1">
    <location>
        <begin position="33"/>
        <end position="44"/>
    </location>
</feature>
<comment type="caution">
    <text evidence="3">The sequence shown here is derived from an EMBL/GenBank/DDBJ whole genome shotgun (WGS) entry which is preliminary data.</text>
</comment>
<gene>
    <name evidence="2" type="ORF">SCF082_LOCUS2526</name>
    <name evidence="3" type="ORF">SCF082_LOCUS2547</name>
</gene>
<sequence>MWFLEEIEGRSAGSAPPDEMENDEVTEDEYELESTSASEHFQQNEHAVPWPIPENVEHHVWPRHLEDYSVEDTITWLCARSRQLGHLQGKRVIRLTQGQYMLAVFVNNLVYKLEANPDGSLDPSIVRSLLTSVGAESQLDSVASYDLVLAVVVAHFRRQTEEPEELRIQEVLRNLLMAKALGRGQGRRHALRKSILGLLWRHPRLRGKISHVCRAGSVALALDTSSSDHDIILCLKDGGVNMVEELHQVILDLKKTCHRERLRRAEVVKKDFAVEIKNFYRHVDFDLVPVTLVEGHTGEQQWDVQRQVWQALLHPRLAPKLQQLSEEHPDVFFALRLMKIWNESMDYRRGKPPLVTLHIPLLTLGAWQQGYFKECRFVQDYLLQIFRYTEQNWLRQDLSQTETMLMELEAEPHLRRMIAKYDEDTRRRFSQALKNSIQLMSQVCDGEKAEADANVQDLVDLLRQIFGCQPGQPLLCRNTSSK</sequence>
<accession>A0ABP0HP81</accession>
<dbReference type="EMBL" id="CAXAMM010001226">
    <property type="protein sequence ID" value="CAK8991125.1"/>
    <property type="molecule type" value="Genomic_DNA"/>
</dbReference>
<feature type="region of interest" description="Disordered" evidence="1">
    <location>
        <begin position="7"/>
        <end position="44"/>
    </location>
</feature>
<evidence type="ECO:0000313" key="3">
    <source>
        <dbReference type="EMBL" id="CAK8991164.1"/>
    </source>
</evidence>
<dbReference type="EMBL" id="CAXAMM010001237">
    <property type="protein sequence ID" value="CAK8991164.1"/>
    <property type="molecule type" value="Genomic_DNA"/>
</dbReference>
<evidence type="ECO:0000313" key="4">
    <source>
        <dbReference type="Proteomes" id="UP001642464"/>
    </source>
</evidence>
<protein>
    <submittedName>
        <fullName evidence="3">C3H1-type domain-containing protein</fullName>
    </submittedName>
</protein>
<dbReference type="Proteomes" id="UP001642464">
    <property type="component" value="Unassembled WGS sequence"/>
</dbReference>
<proteinExistence type="predicted"/>
<organism evidence="3 4">
    <name type="scientific">Durusdinium trenchii</name>
    <dbReference type="NCBI Taxonomy" id="1381693"/>
    <lineage>
        <taxon>Eukaryota</taxon>
        <taxon>Sar</taxon>
        <taxon>Alveolata</taxon>
        <taxon>Dinophyceae</taxon>
        <taxon>Suessiales</taxon>
        <taxon>Symbiodiniaceae</taxon>
        <taxon>Durusdinium</taxon>
    </lineage>
</organism>
<reference evidence="3 4" key="1">
    <citation type="submission" date="2024-02" db="EMBL/GenBank/DDBJ databases">
        <authorList>
            <person name="Chen Y."/>
            <person name="Shah S."/>
            <person name="Dougan E. K."/>
            <person name="Thang M."/>
            <person name="Chan C."/>
        </authorList>
    </citation>
    <scope>NUCLEOTIDE SEQUENCE [LARGE SCALE GENOMIC DNA]</scope>
</reference>
<evidence type="ECO:0000256" key="1">
    <source>
        <dbReference type="SAM" id="MobiDB-lite"/>
    </source>
</evidence>
<feature type="compositionally biased region" description="Acidic residues" evidence="1">
    <location>
        <begin position="18"/>
        <end position="32"/>
    </location>
</feature>
<keyword evidence="4" id="KW-1185">Reference proteome</keyword>
<name>A0ABP0HP81_9DINO</name>